<dbReference type="GeneID" id="93482089"/>
<feature type="domain" description="Polysaccharide pyruvyl transferase" evidence="1">
    <location>
        <begin position="21"/>
        <end position="304"/>
    </location>
</feature>
<evidence type="ECO:0000313" key="3">
    <source>
        <dbReference type="Proteomes" id="UP000003671"/>
    </source>
</evidence>
<reference evidence="2" key="1">
    <citation type="submission" date="2009-09" db="EMBL/GenBank/DDBJ databases">
        <authorList>
            <person name="Weinstock G."/>
            <person name="Sodergren E."/>
            <person name="Clifton S."/>
            <person name="Fulton L."/>
            <person name="Fulton B."/>
            <person name="Courtney L."/>
            <person name="Fronick C."/>
            <person name="Harrison M."/>
            <person name="Strong C."/>
            <person name="Farmer C."/>
            <person name="Delahaunty K."/>
            <person name="Markovic C."/>
            <person name="Hall O."/>
            <person name="Minx P."/>
            <person name="Tomlinson C."/>
            <person name="Mitreva M."/>
            <person name="Nelson J."/>
            <person name="Hou S."/>
            <person name="Wollam A."/>
            <person name="Pepin K.H."/>
            <person name="Johnson M."/>
            <person name="Bhonagiri V."/>
            <person name="Nash W.E."/>
            <person name="Warren W."/>
            <person name="Chinwalla A."/>
            <person name="Mardis E.R."/>
            <person name="Wilson R.K."/>
        </authorList>
    </citation>
    <scope>NUCLEOTIDE SEQUENCE [LARGE SCALE GENOMIC DNA]</scope>
    <source>
        <strain evidence="2">DSM 20544</strain>
    </source>
</reference>
<dbReference type="InterPro" id="IPR007345">
    <property type="entry name" value="Polysacch_pyruvyl_Trfase"/>
</dbReference>
<accession>C9KPJ1</accession>
<dbReference type="STRING" id="500635.MITSMUL_05148"/>
<evidence type="ECO:0000313" key="2">
    <source>
        <dbReference type="EMBL" id="EEX68146.1"/>
    </source>
</evidence>
<dbReference type="EMBL" id="ABWK02000020">
    <property type="protein sequence ID" value="EEX68146.1"/>
    <property type="molecule type" value="Genomic_DNA"/>
</dbReference>
<name>C9KPJ1_9FIRM</name>
<protein>
    <recommendedName>
        <fullName evidence="1">Polysaccharide pyruvyl transferase domain-containing protein</fullName>
    </recommendedName>
</protein>
<dbReference type="HOGENOM" id="CLU_025617_1_0_9"/>
<dbReference type="AlphaFoldDB" id="C9KPJ1"/>
<dbReference type="PATRIC" id="fig|500635.8.peg.1805"/>
<sequence length="378" mass="44262">MRESVTRGIRIAKFTLDGHFNYGNVLQSYALQQALLRYVDYVDTIWTKPETFLPEMWWKWTWKMYIKWLIDWRNFRTEITNGHIGREMARQTKIRDFSDRYISYHRVALAELSHQIKQYDYCVVGSDQVWNPHFGNYHQFFLGFAPEEKRLSYAASISTTEIPAEEHDFFVQGLKSMKTLSVREQAGADLIEQLTGRKAEVHVDPTLLLTADEWRSVSRRPTWYHGGEYLLTYFLGRRPAQIDAIAKELGLEVVNLLDEDIYEHYVTGVDEFLWAIDHASLVYTDSFHGSVFSILFQTPFVVCDRLGAGKDDALEKMGSRLDTLLGYFGFQERRTNELKGYRIENPLQPPAWERCEPVLVRERARSDEYLRRVLGLNG</sequence>
<dbReference type="Proteomes" id="UP000003671">
    <property type="component" value="Unassembled WGS sequence"/>
</dbReference>
<organism evidence="2 3">
    <name type="scientific">Mitsuokella multacida DSM 20544</name>
    <dbReference type="NCBI Taxonomy" id="500635"/>
    <lineage>
        <taxon>Bacteria</taxon>
        <taxon>Bacillati</taxon>
        <taxon>Bacillota</taxon>
        <taxon>Negativicutes</taxon>
        <taxon>Selenomonadales</taxon>
        <taxon>Selenomonadaceae</taxon>
        <taxon>Mitsuokella</taxon>
    </lineage>
</organism>
<gene>
    <name evidence="2" type="ORF">MITSMUL_05148</name>
</gene>
<dbReference type="RefSeq" id="WP_005842233.1">
    <property type="nucleotide sequence ID" value="NZ_GG697142.2"/>
</dbReference>
<proteinExistence type="predicted"/>
<dbReference type="Pfam" id="PF04230">
    <property type="entry name" value="PS_pyruv_trans"/>
    <property type="match status" value="1"/>
</dbReference>
<evidence type="ECO:0000259" key="1">
    <source>
        <dbReference type="Pfam" id="PF04230"/>
    </source>
</evidence>
<keyword evidence="3" id="KW-1185">Reference proteome</keyword>
<dbReference type="eggNOG" id="COG2327">
    <property type="taxonomic scope" value="Bacteria"/>
</dbReference>
<comment type="caution">
    <text evidence="2">The sequence shown here is derived from an EMBL/GenBank/DDBJ whole genome shotgun (WGS) entry which is preliminary data.</text>
</comment>